<organism evidence="1 2">
    <name type="scientific">Nonomuraea dietziae</name>
    <dbReference type="NCBI Taxonomy" id="65515"/>
    <lineage>
        <taxon>Bacteria</taxon>
        <taxon>Bacillati</taxon>
        <taxon>Actinomycetota</taxon>
        <taxon>Actinomycetes</taxon>
        <taxon>Streptosporangiales</taxon>
        <taxon>Streptosporangiaceae</taxon>
        <taxon>Nonomuraea</taxon>
    </lineage>
</organism>
<comment type="caution">
    <text evidence="1">The sequence shown here is derived from an EMBL/GenBank/DDBJ whole genome shotgun (WGS) entry which is preliminary data.</text>
</comment>
<protein>
    <submittedName>
        <fullName evidence="1">Uncharacterized protein</fullName>
    </submittedName>
</protein>
<keyword evidence="2" id="KW-1185">Reference proteome</keyword>
<accession>A0A7W5VLY5</accession>
<reference evidence="1 2" key="1">
    <citation type="submission" date="2020-08" db="EMBL/GenBank/DDBJ databases">
        <title>Sequencing the genomes of 1000 actinobacteria strains.</title>
        <authorList>
            <person name="Klenk H.-P."/>
        </authorList>
    </citation>
    <scope>NUCLEOTIDE SEQUENCE [LARGE SCALE GENOMIC DNA]</scope>
    <source>
        <strain evidence="1 2">DSM 44320</strain>
    </source>
</reference>
<proteinExistence type="predicted"/>
<gene>
    <name evidence="1" type="ORF">FHR33_010057</name>
</gene>
<sequence length="53" mass="5548">MVFIALSGVISAHEDLADRAGPYIGGSAVAVALFCARAVGKQYDKLCGFEDED</sequence>
<dbReference type="GeneID" id="95395986"/>
<dbReference type="EMBL" id="JACIBV010000003">
    <property type="protein sequence ID" value="MBB3734104.1"/>
    <property type="molecule type" value="Genomic_DNA"/>
</dbReference>
<dbReference type="Proteomes" id="UP000579945">
    <property type="component" value="Unassembled WGS sequence"/>
</dbReference>
<name>A0A7W5VLY5_9ACTN</name>
<evidence type="ECO:0000313" key="1">
    <source>
        <dbReference type="EMBL" id="MBB3734104.1"/>
    </source>
</evidence>
<dbReference type="AlphaFoldDB" id="A0A7W5VLY5"/>
<evidence type="ECO:0000313" key="2">
    <source>
        <dbReference type="Proteomes" id="UP000579945"/>
    </source>
</evidence>
<dbReference type="RefSeq" id="WP_183663166.1">
    <property type="nucleotide sequence ID" value="NZ_BAAAXX010000004.1"/>
</dbReference>